<evidence type="ECO:0000313" key="4">
    <source>
        <dbReference type="Proteomes" id="UP000019194"/>
    </source>
</evidence>
<comment type="caution">
    <text evidence="3">The sequence shown here is derived from an EMBL/GenBank/DDBJ whole genome shotgun (WGS) entry which is preliminary data.</text>
</comment>
<evidence type="ECO:0000256" key="1">
    <source>
        <dbReference type="SAM" id="Coils"/>
    </source>
</evidence>
<dbReference type="GO" id="GO:0005737">
    <property type="term" value="C:cytoplasm"/>
    <property type="evidence" value="ECO:0007669"/>
    <property type="project" value="InterPro"/>
</dbReference>
<sequence length="109" mass="12379">MSARELLQKDIKTFTIHGHSVCVAQLELYALQQVDAVLDDLRQEMARYAEEKNAALVVLMLTDINLGDTSLWFAGAELSDIPQPCKVEGMLSRKKQMLPWLESHLKPRQ</sequence>
<dbReference type="GO" id="GO:0004427">
    <property type="term" value="F:inorganic diphosphate phosphatase activity"/>
    <property type="evidence" value="ECO:0007669"/>
    <property type="project" value="UniProtKB-EC"/>
</dbReference>
<organism evidence="3 4">
    <name type="scientific">Citrobacter freundii</name>
    <dbReference type="NCBI Taxonomy" id="546"/>
    <lineage>
        <taxon>Bacteria</taxon>
        <taxon>Pseudomonadati</taxon>
        <taxon>Pseudomonadota</taxon>
        <taxon>Gammaproteobacteria</taxon>
        <taxon>Enterobacterales</taxon>
        <taxon>Enterobacteriaceae</taxon>
        <taxon>Citrobacter</taxon>
        <taxon>Citrobacter freundii complex</taxon>
    </lineage>
</organism>
<dbReference type="AlphaFoldDB" id="A0A7G2IV61"/>
<name>A0A7G2IV61_CITFR</name>
<dbReference type="SMART" id="SM01131">
    <property type="entry name" value="DHHA2"/>
    <property type="match status" value="1"/>
</dbReference>
<dbReference type="Gene3D" id="3.10.310.20">
    <property type="entry name" value="DHHA2 domain"/>
    <property type="match status" value="1"/>
</dbReference>
<dbReference type="Proteomes" id="UP000019194">
    <property type="component" value="Unassembled WGS sequence"/>
</dbReference>
<accession>A0A7G2IV61</accession>
<evidence type="ECO:0000259" key="2">
    <source>
        <dbReference type="SMART" id="SM01131"/>
    </source>
</evidence>
<dbReference type="Pfam" id="PF02833">
    <property type="entry name" value="DHHA2"/>
    <property type="match status" value="1"/>
</dbReference>
<reference evidence="3 4" key="1">
    <citation type="submission" date="2013-10" db="EMBL/GenBank/DDBJ databases">
        <title>Antibiotic resistance diversity of beta-lactamase producers in the General Hospital Vienna.</title>
        <authorList>
            <person name="Barisic I."/>
            <person name="Mitteregger D."/>
            <person name="Hirschl A.M."/>
            <person name="Noehammer C."/>
            <person name="Wiesinger-Mayr H."/>
        </authorList>
    </citation>
    <scope>NUCLEOTIDE SEQUENCE [LARGE SCALE GENOMIC DNA]</scope>
    <source>
        <strain evidence="3 4">ISC11</strain>
    </source>
</reference>
<keyword evidence="1" id="KW-0175">Coiled coil</keyword>
<dbReference type="InterPro" id="IPR038763">
    <property type="entry name" value="DHH_sf"/>
</dbReference>
<dbReference type="SUPFAM" id="SSF64182">
    <property type="entry name" value="DHH phosphoesterases"/>
    <property type="match status" value="1"/>
</dbReference>
<evidence type="ECO:0000313" key="3">
    <source>
        <dbReference type="EMBL" id="CDL40442.1"/>
    </source>
</evidence>
<keyword evidence="3" id="KW-0378">Hydrolase</keyword>
<dbReference type="EMBL" id="CBWP010000072">
    <property type="protein sequence ID" value="CDL40442.1"/>
    <property type="molecule type" value="Genomic_DNA"/>
</dbReference>
<feature type="domain" description="DHHA2" evidence="2">
    <location>
        <begin position="1"/>
        <end position="105"/>
    </location>
</feature>
<dbReference type="InterPro" id="IPR004097">
    <property type="entry name" value="DHHA2"/>
</dbReference>
<protein>
    <submittedName>
        <fullName evidence="3">Manganese-dependent inorganic pyrophosphatase</fullName>
        <ecNumber evidence="3">3.6.1.1</ecNumber>
    </submittedName>
</protein>
<feature type="coiled-coil region" evidence="1">
    <location>
        <begin position="31"/>
        <end position="58"/>
    </location>
</feature>
<dbReference type="InterPro" id="IPR038222">
    <property type="entry name" value="DHHA2_dom_sf"/>
</dbReference>
<dbReference type="EC" id="3.6.1.1" evidence="3"/>
<proteinExistence type="predicted"/>